<dbReference type="InterPro" id="IPR042099">
    <property type="entry name" value="ANL_N_sf"/>
</dbReference>
<dbReference type="PANTHER" id="PTHR42921:SF1">
    <property type="entry name" value="ACETOACETYL-COA SYNTHETASE"/>
    <property type="match status" value="1"/>
</dbReference>
<dbReference type="GeneID" id="25365619"/>
<dbReference type="AlphaFoldDB" id="A0A074YK26"/>
<accession>A0A074YK26</accession>
<dbReference type="RefSeq" id="XP_013346790.1">
    <property type="nucleotide sequence ID" value="XM_013491336.1"/>
</dbReference>
<evidence type="ECO:0000313" key="1">
    <source>
        <dbReference type="EMBL" id="KEQ98113.1"/>
    </source>
</evidence>
<protein>
    <recommendedName>
        <fullName evidence="3">AMP-dependent synthetase/ligase domain-containing protein</fullName>
    </recommendedName>
</protein>
<organism evidence="1 2">
    <name type="scientific">Aureobasidium subglaciale (strain EXF-2481)</name>
    <name type="common">Aureobasidium pullulans var. subglaciale</name>
    <dbReference type="NCBI Taxonomy" id="1043005"/>
    <lineage>
        <taxon>Eukaryota</taxon>
        <taxon>Fungi</taxon>
        <taxon>Dikarya</taxon>
        <taxon>Ascomycota</taxon>
        <taxon>Pezizomycotina</taxon>
        <taxon>Dothideomycetes</taxon>
        <taxon>Dothideomycetidae</taxon>
        <taxon>Dothideales</taxon>
        <taxon>Saccotheciaceae</taxon>
        <taxon>Aureobasidium</taxon>
    </lineage>
</organism>
<dbReference type="EMBL" id="KL584752">
    <property type="protein sequence ID" value="KEQ98113.1"/>
    <property type="molecule type" value="Genomic_DNA"/>
</dbReference>
<dbReference type="PANTHER" id="PTHR42921">
    <property type="entry name" value="ACETOACETYL-COA SYNTHETASE"/>
    <property type="match status" value="1"/>
</dbReference>
<dbReference type="GO" id="GO:0030729">
    <property type="term" value="F:acetoacetate-CoA ligase activity"/>
    <property type="evidence" value="ECO:0007669"/>
    <property type="project" value="TreeGrafter"/>
</dbReference>
<dbReference type="OrthoDB" id="10253869at2759"/>
<dbReference type="SUPFAM" id="SSF56801">
    <property type="entry name" value="Acetyl-CoA synthetase-like"/>
    <property type="match status" value="1"/>
</dbReference>
<proteinExistence type="predicted"/>
<keyword evidence="2" id="KW-1185">Reference proteome</keyword>
<gene>
    <name evidence="1" type="ORF">AUEXF2481DRAFT_36611</name>
</gene>
<evidence type="ECO:0000313" key="2">
    <source>
        <dbReference type="Proteomes" id="UP000030641"/>
    </source>
</evidence>
<dbReference type="OMA" id="MDTYFAN"/>
<name>A0A074YK26_AURSE</name>
<dbReference type="STRING" id="1043005.A0A074YK26"/>
<evidence type="ECO:0008006" key="3">
    <source>
        <dbReference type="Google" id="ProtNLM"/>
    </source>
</evidence>
<reference evidence="1 2" key="1">
    <citation type="journal article" date="2014" name="BMC Genomics">
        <title>Genome sequencing of four Aureobasidium pullulans varieties: biotechnological potential, stress tolerance, and description of new species.</title>
        <authorList>
            <person name="Gostin Ar C."/>
            <person name="Ohm R.A."/>
            <person name="Kogej T."/>
            <person name="Sonjak S."/>
            <person name="Turk M."/>
            <person name="Zajc J."/>
            <person name="Zalar P."/>
            <person name="Grube M."/>
            <person name="Sun H."/>
            <person name="Han J."/>
            <person name="Sharma A."/>
            <person name="Chiniquy J."/>
            <person name="Ngan C.Y."/>
            <person name="Lipzen A."/>
            <person name="Barry K."/>
            <person name="Grigoriev I.V."/>
            <person name="Gunde-Cimerman N."/>
        </authorList>
    </citation>
    <scope>NUCLEOTIDE SEQUENCE [LARGE SCALE GENOMIC DNA]</scope>
    <source>
        <strain evidence="1 2">EXF-2481</strain>
    </source>
</reference>
<sequence length="147" mass="16162">MHVWTFTKVVAQVQPSYAISIRDSSKLFPRPTWFPEARLNFTQNMLESPYITKKPGEAVLTCVREGGEEVEDVTLEQLRTKVARMANAMRIKHVVAGDRIACIAANTTNTLVVFLATASLCAIFTSCSPEGHHDPIPASAAEDAVCR</sequence>
<dbReference type="Proteomes" id="UP000030641">
    <property type="component" value="Unassembled WGS sequence"/>
</dbReference>
<dbReference type="HOGENOM" id="CLU_1767717_0_0_1"/>
<dbReference type="InParanoid" id="A0A074YK26"/>
<dbReference type="Gene3D" id="3.40.50.12780">
    <property type="entry name" value="N-terminal domain of ligase-like"/>
    <property type="match status" value="1"/>
</dbReference>